<organism evidence="1 2">
    <name type="scientific">Salinimonas marina</name>
    <dbReference type="NCBI Taxonomy" id="2785918"/>
    <lineage>
        <taxon>Bacteria</taxon>
        <taxon>Pseudomonadati</taxon>
        <taxon>Pseudomonadota</taxon>
        <taxon>Gammaproteobacteria</taxon>
        <taxon>Alteromonadales</taxon>
        <taxon>Alteromonadaceae</taxon>
        <taxon>Alteromonas/Salinimonas group</taxon>
        <taxon>Salinimonas</taxon>
    </lineage>
</organism>
<sequence>MTQSISLLHQHPQLWRASDAFSHHTIARVDTGYPDLNSILAGGFPASGLVRVRSRGAIGEVSVFRHLIAHNPQQKLLAFINPPGKIHQNWLSEMQASVNPSPETTESDSPTTQVIYPQSSEHCLWATEQCLKSQACYLVIVWQQGIDAKQARRLQVAAAQHNTLCLLYESSARALCALPVALDIELAPSGPGLRVTVHKNTGSWAGRQVCIEFTHTPTNHAIYRAMNNSAALQALAEQVG</sequence>
<dbReference type="SUPFAM" id="SSF52540">
    <property type="entry name" value="P-loop containing nucleoside triphosphate hydrolases"/>
    <property type="match status" value="1"/>
</dbReference>
<dbReference type="EMBL" id="CP064795">
    <property type="protein sequence ID" value="QPG05704.1"/>
    <property type="molecule type" value="Genomic_DNA"/>
</dbReference>
<dbReference type="InterPro" id="IPR027417">
    <property type="entry name" value="P-loop_NTPase"/>
</dbReference>
<dbReference type="AlphaFoldDB" id="A0A7S9HD27"/>
<dbReference type="Proteomes" id="UP000595095">
    <property type="component" value="Chromosome"/>
</dbReference>
<reference evidence="1 2" key="1">
    <citation type="submission" date="2020-11" db="EMBL/GenBank/DDBJ databases">
        <title>Complete genome sequence for Salinimonas sp. strain G2-b.</title>
        <authorList>
            <person name="Park S.-J."/>
        </authorList>
    </citation>
    <scope>NUCLEOTIDE SEQUENCE [LARGE SCALE GENOMIC DNA]</scope>
    <source>
        <strain evidence="1 2">G2-b</strain>
    </source>
</reference>
<dbReference type="Gene3D" id="3.40.50.300">
    <property type="entry name" value="P-loop containing nucleotide triphosphate hydrolases"/>
    <property type="match status" value="1"/>
</dbReference>
<protein>
    <recommendedName>
        <fullName evidence="3">Translesion DNA synthesis-associated protein ImuA</fullName>
    </recommendedName>
</protein>
<gene>
    <name evidence="1" type="ORF">IT774_16870</name>
</gene>
<evidence type="ECO:0008006" key="3">
    <source>
        <dbReference type="Google" id="ProtNLM"/>
    </source>
</evidence>
<dbReference type="RefSeq" id="WP_195810788.1">
    <property type="nucleotide sequence ID" value="NZ_CP064795.1"/>
</dbReference>
<evidence type="ECO:0000313" key="1">
    <source>
        <dbReference type="EMBL" id="QPG05704.1"/>
    </source>
</evidence>
<keyword evidence="2" id="KW-1185">Reference proteome</keyword>
<name>A0A7S9HD27_9ALTE</name>
<accession>A0A7S9HD27</accession>
<proteinExistence type="predicted"/>
<dbReference type="KEGG" id="smaa:IT774_16870"/>
<evidence type="ECO:0000313" key="2">
    <source>
        <dbReference type="Proteomes" id="UP000595095"/>
    </source>
</evidence>